<reference evidence="3" key="1">
    <citation type="submission" date="2024-06" db="EMBL/GenBank/DDBJ databases">
        <title>Mesorhizobium karijinii sp. nov., a symbiont of the iconic Swainsona formosa from arid Australia.</title>
        <authorList>
            <person name="Hill Y.J."/>
            <person name="Watkin E.L.J."/>
            <person name="O'Hara G.W."/>
            <person name="Terpolilli J."/>
            <person name="Tye M.L."/>
            <person name="Kohlmeier M.G."/>
        </authorList>
    </citation>
    <scope>NUCLEOTIDE SEQUENCE</scope>
    <source>
        <strain evidence="3">WSM2240</strain>
    </source>
</reference>
<dbReference type="InterPro" id="IPR032466">
    <property type="entry name" value="Metal_Hydrolase"/>
</dbReference>
<dbReference type="SUPFAM" id="SSF51556">
    <property type="entry name" value="Metallo-dependent hydrolases"/>
    <property type="match status" value="1"/>
</dbReference>
<proteinExistence type="inferred from homology"/>
<dbReference type="InterPro" id="IPR006680">
    <property type="entry name" value="Amidohydro-rel"/>
</dbReference>
<name>A0AAU8CRY3_9HYPH</name>
<evidence type="ECO:0000256" key="1">
    <source>
        <dbReference type="ARBA" id="ARBA00038310"/>
    </source>
</evidence>
<dbReference type="InterPro" id="IPR052350">
    <property type="entry name" value="Metallo-dep_Lactonases"/>
</dbReference>
<dbReference type="PANTHER" id="PTHR43569:SF1">
    <property type="entry name" value="BLL3371 PROTEIN"/>
    <property type="match status" value="1"/>
</dbReference>
<evidence type="ECO:0000259" key="2">
    <source>
        <dbReference type="Pfam" id="PF04909"/>
    </source>
</evidence>
<organism evidence="3">
    <name type="scientific">Mesorhizobium sp. WSM2240</name>
    <dbReference type="NCBI Taxonomy" id="3228851"/>
    <lineage>
        <taxon>Bacteria</taxon>
        <taxon>Pseudomonadati</taxon>
        <taxon>Pseudomonadota</taxon>
        <taxon>Alphaproteobacteria</taxon>
        <taxon>Hyphomicrobiales</taxon>
        <taxon>Phyllobacteriaceae</taxon>
        <taxon>Mesorhizobium</taxon>
    </lineage>
</organism>
<dbReference type="GO" id="GO:0016787">
    <property type="term" value="F:hydrolase activity"/>
    <property type="evidence" value="ECO:0007669"/>
    <property type="project" value="InterPro"/>
</dbReference>
<protein>
    <submittedName>
        <fullName evidence="3">Amidohydrolase family protein</fullName>
    </submittedName>
</protein>
<accession>A0AAU8CRY3</accession>
<dbReference type="AlphaFoldDB" id="A0AAU8CRY3"/>
<sequence>MIGIVDAHHHIWRQADLPWLQGPMVPRIFGPYEPIRRDYPIEEFLADIAGSGVGKSVYVQTNWAKPQAVVEVEWVQGIADRHGWPHGIVGYADLLCDDARETMKRQAAFPLMRGVRMQLHWHENEMYRFAASPDLMNDARLRKYIRVLADHGWSFDLQVFTSQMADAARLAADNRDIVFVLQHAGMLEDLSPVGRQAWREGMKRLAAEENVVSKLSGLGTFIHRNYPAHVADVVAETIAMFGSDRCLFGSNFPIEKLWTSYADLVAAHRAALASYSREDQEAVLRDTAIRVYRL</sequence>
<comment type="similarity">
    <text evidence="1">Belongs to the metallo-dependent hydrolases superfamily.</text>
</comment>
<dbReference type="Pfam" id="PF04909">
    <property type="entry name" value="Amidohydro_2"/>
    <property type="match status" value="1"/>
</dbReference>
<dbReference type="RefSeq" id="WP_353643059.1">
    <property type="nucleotide sequence ID" value="NZ_CP159253.1"/>
</dbReference>
<evidence type="ECO:0000313" key="3">
    <source>
        <dbReference type="EMBL" id="XCG49408.1"/>
    </source>
</evidence>
<dbReference type="EMBL" id="CP159253">
    <property type="protein sequence ID" value="XCG49408.1"/>
    <property type="molecule type" value="Genomic_DNA"/>
</dbReference>
<feature type="domain" description="Amidohydrolase-related" evidence="2">
    <location>
        <begin position="5"/>
        <end position="294"/>
    </location>
</feature>
<gene>
    <name evidence="3" type="ORF">ABVK50_01865</name>
</gene>
<dbReference type="PANTHER" id="PTHR43569">
    <property type="entry name" value="AMIDOHYDROLASE"/>
    <property type="match status" value="1"/>
</dbReference>
<dbReference type="Gene3D" id="3.20.20.140">
    <property type="entry name" value="Metal-dependent hydrolases"/>
    <property type="match status" value="1"/>
</dbReference>